<dbReference type="AlphaFoldDB" id="A0A1Z3N605"/>
<evidence type="ECO:0000313" key="2">
    <source>
        <dbReference type="EMBL" id="ASD62910.1"/>
    </source>
</evidence>
<keyword evidence="1" id="KW-0732">Signal</keyword>
<sequence length="153" mass="16892">MEGMTMKKYFLSAAMILSAASPAWAAELTPGNLVGRYKVEARAGFQKVYANFRVVNTTEFEVQRTYPNGNVDEVCNGTFNLLSSVSWDEEFLILAAKKNFKGSFTCPSDRSKEISFNIDFGTTTTEDLVRGTSVSLTSSIAPGMRLNAYVKKQ</sequence>
<dbReference type="OrthoDB" id="5293553at2"/>
<name>A0A1Z3N605_BDEBC</name>
<evidence type="ECO:0000313" key="3">
    <source>
        <dbReference type="Proteomes" id="UP000197003"/>
    </source>
</evidence>
<gene>
    <name evidence="2" type="ORF">B9G79_04670</name>
</gene>
<evidence type="ECO:0000256" key="1">
    <source>
        <dbReference type="SAM" id="SignalP"/>
    </source>
</evidence>
<dbReference type="Proteomes" id="UP000197003">
    <property type="component" value="Chromosome"/>
</dbReference>
<reference evidence="2 3" key="1">
    <citation type="submission" date="2017-04" db="EMBL/GenBank/DDBJ databases">
        <title>Whole genome sequence of Bdellovibrio bacteriovorus strain SSB218315.</title>
        <authorList>
            <person name="Oyedara O."/>
            <person name="Rodriguez-Perez M.A."/>
        </authorList>
    </citation>
    <scope>NUCLEOTIDE SEQUENCE [LARGE SCALE GENOMIC DNA]</scope>
    <source>
        <strain evidence="2 3">SSB218315</strain>
    </source>
</reference>
<organism evidence="2 3">
    <name type="scientific">Bdellovibrio bacteriovorus</name>
    <dbReference type="NCBI Taxonomy" id="959"/>
    <lineage>
        <taxon>Bacteria</taxon>
        <taxon>Pseudomonadati</taxon>
        <taxon>Bdellovibrionota</taxon>
        <taxon>Bdellovibrionia</taxon>
        <taxon>Bdellovibrionales</taxon>
        <taxon>Pseudobdellovibrionaceae</taxon>
        <taxon>Bdellovibrio</taxon>
    </lineage>
</organism>
<feature type="signal peptide" evidence="1">
    <location>
        <begin position="1"/>
        <end position="25"/>
    </location>
</feature>
<accession>A0A1Z3N605</accession>
<dbReference type="EMBL" id="CP020946">
    <property type="protein sequence ID" value="ASD62910.1"/>
    <property type="molecule type" value="Genomic_DNA"/>
</dbReference>
<protein>
    <submittedName>
        <fullName evidence="2">Uncharacterized protein</fullName>
    </submittedName>
</protein>
<feature type="chain" id="PRO_5012577113" evidence="1">
    <location>
        <begin position="26"/>
        <end position="153"/>
    </location>
</feature>
<proteinExistence type="predicted"/>